<organism evidence="7 8">
    <name type="scientific">Senna tora</name>
    <dbReference type="NCBI Taxonomy" id="362788"/>
    <lineage>
        <taxon>Eukaryota</taxon>
        <taxon>Viridiplantae</taxon>
        <taxon>Streptophyta</taxon>
        <taxon>Embryophyta</taxon>
        <taxon>Tracheophyta</taxon>
        <taxon>Spermatophyta</taxon>
        <taxon>Magnoliopsida</taxon>
        <taxon>eudicotyledons</taxon>
        <taxon>Gunneridae</taxon>
        <taxon>Pentapetalae</taxon>
        <taxon>rosids</taxon>
        <taxon>fabids</taxon>
        <taxon>Fabales</taxon>
        <taxon>Fabaceae</taxon>
        <taxon>Caesalpinioideae</taxon>
        <taxon>Cassia clade</taxon>
        <taxon>Senna</taxon>
    </lineage>
</organism>
<dbReference type="InterPro" id="IPR020818">
    <property type="entry name" value="Chaperonin_GroES"/>
</dbReference>
<dbReference type="PANTHER" id="PTHR10772">
    <property type="entry name" value="10 KDA HEAT SHOCK PROTEIN"/>
    <property type="match status" value="1"/>
</dbReference>
<dbReference type="GO" id="GO:0044183">
    <property type="term" value="F:protein folding chaperone"/>
    <property type="evidence" value="ECO:0007669"/>
    <property type="project" value="InterPro"/>
</dbReference>
<dbReference type="GO" id="GO:0005524">
    <property type="term" value="F:ATP binding"/>
    <property type="evidence" value="ECO:0007669"/>
    <property type="project" value="InterPro"/>
</dbReference>
<dbReference type="EMBL" id="JAAIUW010000008">
    <property type="protein sequence ID" value="KAF7819142.1"/>
    <property type="molecule type" value="Genomic_DNA"/>
</dbReference>
<evidence type="ECO:0000256" key="4">
    <source>
        <dbReference type="ARBA" id="ARBA00062160"/>
    </source>
</evidence>
<dbReference type="CDD" id="cd00320">
    <property type="entry name" value="cpn10"/>
    <property type="match status" value="1"/>
</dbReference>
<dbReference type="Proteomes" id="UP000634136">
    <property type="component" value="Unassembled WGS sequence"/>
</dbReference>
<dbReference type="SMART" id="SM00883">
    <property type="entry name" value="Cpn10"/>
    <property type="match status" value="1"/>
</dbReference>
<dbReference type="InterPro" id="IPR011032">
    <property type="entry name" value="GroES-like_sf"/>
</dbReference>
<evidence type="ECO:0000313" key="7">
    <source>
        <dbReference type="EMBL" id="KAF7819142.1"/>
    </source>
</evidence>
<reference evidence="7" key="1">
    <citation type="submission" date="2020-09" db="EMBL/GenBank/DDBJ databases">
        <title>Genome-Enabled Discovery of Anthraquinone Biosynthesis in Senna tora.</title>
        <authorList>
            <person name="Kang S.-H."/>
            <person name="Pandey R.P."/>
            <person name="Lee C.-M."/>
            <person name="Sim J.-S."/>
            <person name="Jeong J.-T."/>
            <person name="Choi B.-S."/>
            <person name="Jung M."/>
            <person name="Ginzburg D."/>
            <person name="Zhao K."/>
            <person name="Won S.Y."/>
            <person name="Oh T.-J."/>
            <person name="Yu Y."/>
            <person name="Kim N.-H."/>
            <person name="Lee O.R."/>
            <person name="Lee T.-H."/>
            <person name="Bashyal P."/>
            <person name="Kim T.-S."/>
            <person name="Lee W.-H."/>
            <person name="Kawkins C."/>
            <person name="Kim C.-K."/>
            <person name="Kim J.S."/>
            <person name="Ahn B.O."/>
            <person name="Rhee S.Y."/>
            <person name="Sohng J.K."/>
        </authorList>
    </citation>
    <scope>NUCLEOTIDE SEQUENCE</scope>
    <source>
        <tissue evidence="7">Leaf</tissue>
    </source>
</reference>
<dbReference type="Pfam" id="PF00166">
    <property type="entry name" value="Cpn10"/>
    <property type="match status" value="1"/>
</dbReference>
<keyword evidence="2 6" id="KW-0143">Chaperone</keyword>
<protein>
    <recommendedName>
        <fullName evidence="5">Protein groES</fullName>
    </recommendedName>
</protein>
<gene>
    <name evidence="7" type="ORF">G2W53_024597</name>
</gene>
<dbReference type="PANTHER" id="PTHR10772:SF0">
    <property type="entry name" value="10 KDA HEAT SHOCK PROTEIN, MITOCHONDRIAL"/>
    <property type="match status" value="1"/>
</dbReference>
<evidence type="ECO:0000313" key="8">
    <source>
        <dbReference type="Proteomes" id="UP000634136"/>
    </source>
</evidence>
<proteinExistence type="inferred from homology"/>
<dbReference type="AlphaFoldDB" id="A0A834WE03"/>
<comment type="caution">
    <text evidence="7">The sequence shown here is derived from an EMBL/GenBank/DDBJ whole genome shotgun (WGS) entry which is preliminary data.</text>
</comment>
<dbReference type="GO" id="GO:0046872">
    <property type="term" value="F:metal ion binding"/>
    <property type="evidence" value="ECO:0007669"/>
    <property type="project" value="TreeGrafter"/>
</dbReference>
<dbReference type="FunFam" id="2.30.33.40:FF:000002">
    <property type="entry name" value="10 kDa chaperonin, mitochondrial"/>
    <property type="match status" value="1"/>
</dbReference>
<evidence type="ECO:0000256" key="3">
    <source>
        <dbReference type="ARBA" id="ARBA00053355"/>
    </source>
</evidence>
<dbReference type="OrthoDB" id="184876at2759"/>
<dbReference type="GO" id="GO:0051082">
    <property type="term" value="F:unfolded protein binding"/>
    <property type="evidence" value="ECO:0007669"/>
    <property type="project" value="TreeGrafter"/>
</dbReference>
<sequence>MAKRLVPLLNRVLVEKIVPPSKTNAGILLPEKSSKLNSGKVIAVGPGIHDKEGKLIPVAVKEGDTVLLPEYGGTELKLGDKDEIQVFVSSIHIEGKASGSGLPSKNALNSTSDLSGCENGASWAAPLMVANDNMSPYTCVHPATFKITPKNLSSPERQ</sequence>
<keyword evidence="8" id="KW-1185">Reference proteome</keyword>
<evidence type="ECO:0000256" key="5">
    <source>
        <dbReference type="ARBA" id="ARBA00083733"/>
    </source>
</evidence>
<dbReference type="GO" id="GO:0005739">
    <property type="term" value="C:mitochondrion"/>
    <property type="evidence" value="ECO:0007669"/>
    <property type="project" value="TreeGrafter"/>
</dbReference>
<dbReference type="SUPFAM" id="SSF50129">
    <property type="entry name" value="GroES-like"/>
    <property type="match status" value="1"/>
</dbReference>
<dbReference type="InterPro" id="IPR037124">
    <property type="entry name" value="Chaperonin_GroES_sf"/>
</dbReference>
<dbReference type="GO" id="GO:0051087">
    <property type="term" value="F:protein-folding chaperone binding"/>
    <property type="evidence" value="ECO:0007669"/>
    <property type="project" value="TreeGrafter"/>
</dbReference>
<comment type="similarity">
    <text evidence="1 6">Belongs to the GroES chaperonin family.</text>
</comment>
<evidence type="ECO:0000256" key="1">
    <source>
        <dbReference type="ARBA" id="ARBA00006975"/>
    </source>
</evidence>
<dbReference type="Gene3D" id="2.30.33.40">
    <property type="entry name" value="GroES chaperonin"/>
    <property type="match status" value="1"/>
</dbReference>
<name>A0A834WE03_9FABA</name>
<comment type="subunit">
    <text evidence="4">Forms stable complexes with CPN60 in the presence of ATP.</text>
</comment>
<evidence type="ECO:0000256" key="6">
    <source>
        <dbReference type="RuleBase" id="RU003479"/>
    </source>
</evidence>
<dbReference type="PRINTS" id="PR00297">
    <property type="entry name" value="CHAPERONIN10"/>
</dbReference>
<evidence type="ECO:0000256" key="2">
    <source>
        <dbReference type="ARBA" id="ARBA00023186"/>
    </source>
</evidence>
<comment type="function">
    <text evidence="3">Seems to function only as a co-chaperone, along with cpn60, and in certain cases is essential for the discharge of biologically active proteins from cpn60.</text>
</comment>
<accession>A0A834WE03</accession>